<comment type="subcellular location">
    <subcellularLocation>
        <location evidence="1">Nucleus</location>
    </subcellularLocation>
</comment>
<reference evidence="11 12" key="1">
    <citation type="submission" date="2021-12" db="EMBL/GenBank/DDBJ databases">
        <title>High titer production of polyol ester of fatty acids by Rhodotorula paludigena BS15 towards product separation-free biomass refinery.</title>
        <authorList>
            <person name="Mano J."/>
            <person name="Ono H."/>
            <person name="Tanaka T."/>
            <person name="Naito K."/>
            <person name="Sushida H."/>
            <person name="Ike M."/>
            <person name="Tokuyasu K."/>
            <person name="Kitaoka M."/>
        </authorList>
    </citation>
    <scope>NUCLEOTIDE SEQUENCE [LARGE SCALE GENOMIC DNA]</scope>
    <source>
        <strain evidence="11 12">BS15</strain>
    </source>
</reference>
<feature type="compositionally biased region" description="Gly residues" evidence="9">
    <location>
        <begin position="535"/>
        <end position="545"/>
    </location>
</feature>
<feature type="compositionally biased region" description="Low complexity" evidence="9">
    <location>
        <begin position="406"/>
        <end position="429"/>
    </location>
</feature>
<organism evidence="11 12">
    <name type="scientific">Rhodotorula paludigena</name>
    <dbReference type="NCBI Taxonomy" id="86838"/>
    <lineage>
        <taxon>Eukaryota</taxon>
        <taxon>Fungi</taxon>
        <taxon>Dikarya</taxon>
        <taxon>Basidiomycota</taxon>
        <taxon>Pucciniomycotina</taxon>
        <taxon>Microbotryomycetes</taxon>
        <taxon>Sporidiobolales</taxon>
        <taxon>Sporidiobolaceae</taxon>
        <taxon>Rhodotorula</taxon>
    </lineage>
</organism>
<dbReference type="SMART" id="SM00415">
    <property type="entry name" value="HSF"/>
    <property type="match status" value="1"/>
</dbReference>
<evidence type="ECO:0000313" key="12">
    <source>
        <dbReference type="Proteomes" id="UP001342314"/>
    </source>
</evidence>
<comment type="similarity">
    <text evidence="2 8">Belongs to the HSF family.</text>
</comment>
<comment type="subunit">
    <text evidence="7">Homotrimer. Homotrimerization increases the affinity of HSF1 to DNA. Interacts with transcriptional coregulator SSA1 on chromatin.</text>
</comment>
<dbReference type="GO" id="GO:0043565">
    <property type="term" value="F:sequence-specific DNA binding"/>
    <property type="evidence" value="ECO:0007669"/>
    <property type="project" value="InterPro"/>
</dbReference>
<feature type="compositionally biased region" description="Low complexity" evidence="9">
    <location>
        <begin position="663"/>
        <end position="675"/>
    </location>
</feature>
<evidence type="ECO:0000259" key="10">
    <source>
        <dbReference type="SMART" id="SM00415"/>
    </source>
</evidence>
<comment type="caution">
    <text evidence="11">The sequence shown here is derived from an EMBL/GenBank/DDBJ whole genome shotgun (WGS) entry which is preliminary data.</text>
</comment>
<dbReference type="Proteomes" id="UP001342314">
    <property type="component" value="Unassembled WGS sequence"/>
</dbReference>
<feature type="compositionally biased region" description="Polar residues" evidence="9">
    <location>
        <begin position="365"/>
        <end position="381"/>
    </location>
</feature>
<dbReference type="AlphaFoldDB" id="A0AAV5GL90"/>
<evidence type="ECO:0000256" key="3">
    <source>
        <dbReference type="ARBA" id="ARBA00023015"/>
    </source>
</evidence>
<evidence type="ECO:0000256" key="9">
    <source>
        <dbReference type="SAM" id="MobiDB-lite"/>
    </source>
</evidence>
<dbReference type="GO" id="GO:0003700">
    <property type="term" value="F:DNA-binding transcription factor activity"/>
    <property type="evidence" value="ECO:0007669"/>
    <property type="project" value="InterPro"/>
</dbReference>
<dbReference type="GO" id="GO:0005634">
    <property type="term" value="C:nucleus"/>
    <property type="evidence" value="ECO:0007669"/>
    <property type="project" value="UniProtKB-SubCell"/>
</dbReference>
<dbReference type="Gene3D" id="1.10.10.10">
    <property type="entry name" value="Winged helix-like DNA-binding domain superfamily/Winged helix DNA-binding domain"/>
    <property type="match status" value="1"/>
</dbReference>
<evidence type="ECO:0000256" key="4">
    <source>
        <dbReference type="ARBA" id="ARBA00023125"/>
    </source>
</evidence>
<feature type="region of interest" description="Disordered" evidence="9">
    <location>
        <begin position="26"/>
        <end position="55"/>
    </location>
</feature>
<dbReference type="SUPFAM" id="SSF46785">
    <property type="entry name" value="Winged helix' DNA-binding domain"/>
    <property type="match status" value="1"/>
</dbReference>
<feature type="region of interest" description="Disordered" evidence="9">
    <location>
        <begin position="401"/>
        <end position="429"/>
    </location>
</feature>
<dbReference type="PANTHER" id="PTHR10015:SF427">
    <property type="entry name" value="HEAT SHOCK FACTOR PROTEIN"/>
    <property type="match status" value="1"/>
</dbReference>
<feature type="compositionally biased region" description="Low complexity" evidence="9">
    <location>
        <begin position="546"/>
        <end position="557"/>
    </location>
</feature>
<feature type="region of interest" description="Disordered" evidence="9">
    <location>
        <begin position="344"/>
        <end position="382"/>
    </location>
</feature>
<evidence type="ECO:0000256" key="8">
    <source>
        <dbReference type="RuleBase" id="RU004020"/>
    </source>
</evidence>
<keyword evidence="12" id="KW-1185">Reference proteome</keyword>
<dbReference type="InterPro" id="IPR036388">
    <property type="entry name" value="WH-like_DNA-bd_sf"/>
</dbReference>
<dbReference type="InterPro" id="IPR036390">
    <property type="entry name" value="WH_DNA-bd_sf"/>
</dbReference>
<accession>A0AAV5GL90</accession>
<dbReference type="FunFam" id="1.10.10.10:FF:000027">
    <property type="entry name" value="Heat shock transcription factor 1"/>
    <property type="match status" value="1"/>
</dbReference>
<evidence type="ECO:0000256" key="6">
    <source>
        <dbReference type="ARBA" id="ARBA00023242"/>
    </source>
</evidence>
<name>A0AAV5GL90_9BASI</name>
<feature type="region of interest" description="Disordered" evidence="9">
    <location>
        <begin position="627"/>
        <end position="733"/>
    </location>
</feature>
<dbReference type="PRINTS" id="PR00056">
    <property type="entry name" value="HSFDOMAIN"/>
</dbReference>
<proteinExistence type="inferred from homology"/>
<keyword evidence="5" id="KW-0804">Transcription</keyword>
<keyword evidence="4" id="KW-0238">DNA-binding</keyword>
<evidence type="ECO:0000256" key="2">
    <source>
        <dbReference type="ARBA" id="ARBA00006403"/>
    </source>
</evidence>
<keyword evidence="6" id="KW-0539">Nucleus</keyword>
<gene>
    <name evidence="11" type="ORF">Rhopal_006156-T1</name>
</gene>
<keyword evidence="3" id="KW-0805">Transcription regulation</keyword>
<feature type="compositionally biased region" description="Low complexity" evidence="9">
    <location>
        <begin position="345"/>
        <end position="364"/>
    </location>
</feature>
<evidence type="ECO:0000256" key="7">
    <source>
        <dbReference type="ARBA" id="ARBA00062171"/>
    </source>
</evidence>
<evidence type="ECO:0000256" key="1">
    <source>
        <dbReference type="ARBA" id="ARBA00004123"/>
    </source>
</evidence>
<dbReference type="EMBL" id="BQKY01000013">
    <property type="protein sequence ID" value="GJN93111.1"/>
    <property type="molecule type" value="Genomic_DNA"/>
</dbReference>
<protein>
    <recommendedName>
        <fullName evidence="10">HSF-type DNA-binding domain-containing protein</fullName>
    </recommendedName>
</protein>
<evidence type="ECO:0000313" key="11">
    <source>
        <dbReference type="EMBL" id="GJN93111.1"/>
    </source>
</evidence>
<feature type="domain" description="HSF-type DNA-binding" evidence="10">
    <location>
        <begin position="54"/>
        <end position="156"/>
    </location>
</feature>
<dbReference type="InterPro" id="IPR000232">
    <property type="entry name" value="HSF_DNA-bd"/>
</dbReference>
<dbReference type="PANTHER" id="PTHR10015">
    <property type="entry name" value="HEAT SHOCK TRANSCRIPTION FACTOR"/>
    <property type="match status" value="1"/>
</dbReference>
<dbReference type="Pfam" id="PF00447">
    <property type="entry name" value="HSF_DNA-bind"/>
    <property type="match status" value="1"/>
</dbReference>
<sequence length="733" mass="75608">MPPRARKPAPARSESPPVDHLQLALASQALPPIPAGSAPEPSMRTKPNKETTKNVPPFLTKLYTMVSEPETDHLIRWSEDGDSFFVPSADRVGKELLPRYFKHQNFGSFVRQLNMYGFHKQGVLKRDTSEEGDMLEFSNANFQRGQPDLLCMIHRKVKGDGAVAATADGTLDLSSLLTDLAAIRKHQTAISADLKDLQAKNHALWQEAVQSREKHKKQEETINKILRFLAGVFGGQVLDAGAGASPAQVRDAPGGAQGAQSPTGAAGAAGKGKSNGVVLMPKSRLMLEDVNRRQQGGAGAALQELSEGEDEIEEIPLLNADDDELPTISSAMVAPAQTATMSALSRAPSSNSVVSSSNRFASVSTPSDAPTPRTTDPSQYGLTPEAFSAFLSSSGNNPEALGSFFSQAPSASPAPASMPSHSSATPASSYASTSTALMPFVPASTYNPFENPFSLTPLAPNGSASSSTTPIPTSAAISPSFETALAQSNSALSSVLSEKADIDQRTAALEDQIARLMKNLPDDAREQVENAPRAGGAGAGAGAGGATDAQGTGAADDGTANGFDWSAYTMDDGGIDFDKMLAQFSEIAGPAVTPTSYLLPSASTSSDSGAAPVTDYSDILASSSIDPSLDSGPYSSAQPAPTALPYEVTSPEANGLGSAAMCSPASTATTDAPTPKGDSAYEPAAEKGKKAGGGGGGARKRKSDALGGSPAAAEADSPGPEGAARRSQRKKRA</sequence>
<feature type="region of interest" description="Disordered" evidence="9">
    <location>
        <begin position="244"/>
        <end position="275"/>
    </location>
</feature>
<evidence type="ECO:0000256" key="5">
    <source>
        <dbReference type="ARBA" id="ARBA00023163"/>
    </source>
</evidence>
<feature type="region of interest" description="Disordered" evidence="9">
    <location>
        <begin position="528"/>
        <end position="557"/>
    </location>
</feature>